<proteinExistence type="predicted"/>
<accession>A0A2T8KXC0</accession>
<gene>
    <name evidence="2" type="ORF">PAHAL_1G360800</name>
</gene>
<feature type="region of interest" description="Disordered" evidence="1">
    <location>
        <begin position="1"/>
        <end position="102"/>
    </location>
</feature>
<protein>
    <submittedName>
        <fullName evidence="2">Uncharacterized protein</fullName>
    </submittedName>
</protein>
<evidence type="ECO:0000313" key="2">
    <source>
        <dbReference type="EMBL" id="PVH66826.1"/>
    </source>
</evidence>
<organism evidence="2">
    <name type="scientific">Panicum hallii</name>
    <dbReference type="NCBI Taxonomy" id="206008"/>
    <lineage>
        <taxon>Eukaryota</taxon>
        <taxon>Viridiplantae</taxon>
        <taxon>Streptophyta</taxon>
        <taxon>Embryophyta</taxon>
        <taxon>Tracheophyta</taxon>
        <taxon>Spermatophyta</taxon>
        <taxon>Magnoliopsida</taxon>
        <taxon>Liliopsida</taxon>
        <taxon>Poales</taxon>
        <taxon>Poaceae</taxon>
        <taxon>PACMAD clade</taxon>
        <taxon>Panicoideae</taxon>
        <taxon>Panicodae</taxon>
        <taxon>Paniceae</taxon>
        <taxon>Panicinae</taxon>
        <taxon>Panicum</taxon>
        <taxon>Panicum sect. Panicum</taxon>
    </lineage>
</organism>
<feature type="compositionally biased region" description="Basic residues" evidence="1">
    <location>
        <begin position="78"/>
        <end position="94"/>
    </location>
</feature>
<dbReference type="Proteomes" id="UP000243499">
    <property type="component" value="Chromosome 1"/>
</dbReference>
<evidence type="ECO:0000256" key="1">
    <source>
        <dbReference type="SAM" id="MobiDB-lite"/>
    </source>
</evidence>
<dbReference type="AlphaFoldDB" id="A0A2T8KXC0"/>
<sequence length="102" mass="10915">MCGRTAERRRRGWWLPAAGPGSGRGRGVGEVREGGDAPAAGGRRVSSPPKTDRAAAVAGEQWKGGEEGRREGGPRWCRGQRRRGGARGGRRWRRGPNGLEDG</sequence>
<name>A0A2T8KXC0_9POAL</name>
<dbReference type="EMBL" id="CM008046">
    <property type="protein sequence ID" value="PVH66826.1"/>
    <property type="molecule type" value="Genomic_DNA"/>
</dbReference>
<reference evidence="2" key="1">
    <citation type="submission" date="2018-04" db="EMBL/GenBank/DDBJ databases">
        <title>WGS assembly of Panicum hallii.</title>
        <authorList>
            <person name="Lovell J."/>
            <person name="Jenkins J."/>
            <person name="Lowry D."/>
            <person name="Mamidi S."/>
            <person name="Sreedasyam A."/>
            <person name="Weng X."/>
            <person name="Barry K."/>
            <person name="Bonette J."/>
            <person name="Campitelli B."/>
            <person name="Daum C."/>
            <person name="Gordon S."/>
            <person name="Gould B."/>
            <person name="Lipzen A."/>
            <person name="Macqueen A."/>
            <person name="Palacio-Mejia J."/>
            <person name="Plott C."/>
            <person name="Shakirov E."/>
            <person name="Shu S."/>
            <person name="Yoshinaga Y."/>
            <person name="Zane M."/>
            <person name="Rokhsar D."/>
            <person name="Grimwood J."/>
            <person name="Schmutz J."/>
            <person name="Juenger T."/>
        </authorList>
    </citation>
    <scope>NUCLEOTIDE SEQUENCE [LARGE SCALE GENOMIC DNA]</scope>
    <source>
        <strain evidence="2">FIL2</strain>
    </source>
</reference>
<feature type="compositionally biased region" description="Basic and acidic residues" evidence="1">
    <location>
        <begin position="63"/>
        <end position="73"/>
    </location>
</feature>
<dbReference type="Gramene" id="PVH66826">
    <property type="protein sequence ID" value="PVH66826"/>
    <property type="gene ID" value="PAHAL_1G360800"/>
</dbReference>